<sequence length="317" mass="35178">MELSLIHNDPAQTLLVTRDGIPTYSISTRYDNKYSIPFPPTPRRMQTYPNPRSPNWSSGKSSAPSASDSQNFKVTTVTRLERGRSAGRAQVEVGRLIYRENVQQLRDEGIRVCLMGGQQRVEYNLALRIPKIVAHGGQEVNQSLEEEECTEIGQTIPSSWSFTGPDKKSYKWQIFIQYPVLILNDNTQTPVARYRRAKLGIISRQSRKAFLEIYPAGINCLDMIVVTFVSFMVYEFPPSPNDSDRSNADATGSESVGTTSPGPEFFTSNFANSGSWQSISSPTDSTMSSWTNITRSTLDSCNSWVDATSSSPPSSSG</sequence>
<dbReference type="InterPro" id="IPR046528">
    <property type="entry name" value="DUF6593"/>
</dbReference>
<keyword evidence="4" id="KW-1185">Reference proteome</keyword>
<dbReference type="Pfam" id="PF20236">
    <property type="entry name" value="DUF6593"/>
    <property type="match status" value="1"/>
</dbReference>
<dbReference type="EMBL" id="JBANRG010000017">
    <property type="protein sequence ID" value="KAK7458878.1"/>
    <property type="molecule type" value="Genomic_DNA"/>
</dbReference>
<feature type="compositionally biased region" description="Polar residues" evidence="1">
    <location>
        <begin position="248"/>
        <end position="264"/>
    </location>
</feature>
<feature type="region of interest" description="Disordered" evidence="1">
    <location>
        <begin position="239"/>
        <end position="264"/>
    </location>
</feature>
<reference evidence="3 4" key="1">
    <citation type="submission" date="2024-01" db="EMBL/GenBank/DDBJ databases">
        <title>A draft genome for the cacao thread blight pathogen Marasmiellus scandens.</title>
        <authorList>
            <person name="Baruah I.K."/>
            <person name="Leung J."/>
            <person name="Bukari Y."/>
            <person name="Amoako-Attah I."/>
            <person name="Meinhardt L.W."/>
            <person name="Bailey B.A."/>
            <person name="Cohen S.P."/>
        </authorList>
    </citation>
    <scope>NUCLEOTIDE SEQUENCE [LARGE SCALE GENOMIC DNA]</scope>
    <source>
        <strain evidence="3 4">GH-19</strain>
    </source>
</reference>
<organism evidence="3 4">
    <name type="scientific">Marasmiellus scandens</name>
    <dbReference type="NCBI Taxonomy" id="2682957"/>
    <lineage>
        <taxon>Eukaryota</taxon>
        <taxon>Fungi</taxon>
        <taxon>Dikarya</taxon>
        <taxon>Basidiomycota</taxon>
        <taxon>Agaricomycotina</taxon>
        <taxon>Agaricomycetes</taxon>
        <taxon>Agaricomycetidae</taxon>
        <taxon>Agaricales</taxon>
        <taxon>Marasmiineae</taxon>
        <taxon>Omphalotaceae</taxon>
        <taxon>Marasmiellus</taxon>
    </lineage>
</organism>
<feature type="region of interest" description="Disordered" evidence="1">
    <location>
        <begin position="32"/>
        <end position="73"/>
    </location>
</feature>
<comment type="caution">
    <text evidence="3">The sequence shown here is derived from an EMBL/GenBank/DDBJ whole genome shotgun (WGS) entry which is preliminary data.</text>
</comment>
<evidence type="ECO:0000313" key="3">
    <source>
        <dbReference type="EMBL" id="KAK7458878.1"/>
    </source>
</evidence>
<gene>
    <name evidence="3" type="ORF">VKT23_009888</name>
</gene>
<evidence type="ECO:0000259" key="2">
    <source>
        <dbReference type="Pfam" id="PF20236"/>
    </source>
</evidence>
<evidence type="ECO:0000256" key="1">
    <source>
        <dbReference type="SAM" id="MobiDB-lite"/>
    </source>
</evidence>
<proteinExistence type="predicted"/>
<dbReference type="Proteomes" id="UP001498398">
    <property type="component" value="Unassembled WGS sequence"/>
</dbReference>
<evidence type="ECO:0000313" key="4">
    <source>
        <dbReference type="Proteomes" id="UP001498398"/>
    </source>
</evidence>
<feature type="compositionally biased region" description="Low complexity" evidence="1">
    <location>
        <begin position="53"/>
        <end position="69"/>
    </location>
</feature>
<accession>A0ABR1JJH9</accession>
<feature type="domain" description="DUF6593" evidence="2">
    <location>
        <begin position="67"/>
        <end position="229"/>
    </location>
</feature>
<protein>
    <recommendedName>
        <fullName evidence="2">DUF6593 domain-containing protein</fullName>
    </recommendedName>
</protein>
<name>A0ABR1JJH9_9AGAR</name>